<dbReference type="Proteomes" id="UP001333710">
    <property type="component" value="Chromosome"/>
</dbReference>
<gene>
    <name evidence="2" type="ORF">MACH26_04370</name>
</gene>
<evidence type="ECO:0000256" key="1">
    <source>
        <dbReference type="SAM" id="Phobius"/>
    </source>
</evidence>
<evidence type="ECO:0000313" key="3">
    <source>
        <dbReference type="Proteomes" id="UP001333710"/>
    </source>
</evidence>
<reference evidence="2" key="1">
    <citation type="submission" date="2023-01" db="EMBL/GenBank/DDBJ databases">
        <title>Complete genome sequence of Planctobacterium marinum strain Dej080120_11.</title>
        <authorList>
            <person name="Ueki S."/>
            <person name="Maruyama F."/>
        </authorList>
    </citation>
    <scope>NUCLEOTIDE SEQUENCE</scope>
    <source>
        <strain evidence="2">Dej080120_11</strain>
    </source>
</reference>
<feature type="transmembrane region" description="Helical" evidence="1">
    <location>
        <begin position="7"/>
        <end position="27"/>
    </location>
</feature>
<keyword evidence="3" id="KW-1185">Reference proteome</keyword>
<accession>A0AA48HHS6</accession>
<name>A0AA48HHS6_9ALTE</name>
<feature type="transmembrane region" description="Helical" evidence="1">
    <location>
        <begin position="259"/>
        <end position="278"/>
    </location>
</feature>
<protein>
    <recommendedName>
        <fullName evidence="4">CHASE2 domain-containing protein</fullName>
    </recommendedName>
</protein>
<dbReference type="AlphaFoldDB" id="A0AA48HHS6"/>
<dbReference type="EMBL" id="AP027272">
    <property type="protein sequence ID" value="BDX04916.1"/>
    <property type="molecule type" value="Genomic_DNA"/>
</dbReference>
<dbReference type="RefSeq" id="WP_338290800.1">
    <property type="nucleotide sequence ID" value="NZ_AP027272.1"/>
</dbReference>
<proteinExistence type="predicted"/>
<dbReference type="SUPFAM" id="SSF55781">
    <property type="entry name" value="GAF domain-like"/>
    <property type="match status" value="1"/>
</dbReference>
<evidence type="ECO:0000313" key="2">
    <source>
        <dbReference type="EMBL" id="BDX04916.1"/>
    </source>
</evidence>
<evidence type="ECO:0008006" key="4">
    <source>
        <dbReference type="Google" id="ProtNLM"/>
    </source>
</evidence>
<keyword evidence="1" id="KW-0812">Transmembrane</keyword>
<keyword evidence="1" id="KW-1133">Transmembrane helix</keyword>
<dbReference type="KEGG" id="pmaw:MACH26_04370"/>
<feature type="transmembrane region" description="Helical" evidence="1">
    <location>
        <begin position="290"/>
        <end position="310"/>
    </location>
</feature>
<keyword evidence="1" id="KW-0472">Membrane</keyword>
<sequence>MKLSKDTGIWLTLTCTIVITVLLLLHFSGLSLLTNLKLQEYLTQSNTERQAGFVIVSLDDPLSNEAQALVADLSEQNNGRLFWVLPDEPISPQIQPILKQFSFNTIKIPSTRFSSDGQLDYVQQSQWQPTAGYLIQPELLNGVARTLPLLAHSNSDAFKSPLASLHPNHTELQLPKQFIDFSEVSLNSPIITSSLLQETDVIERLQQGKDVYFITDMELQHFALQVPLHPNHLGWHLLQFHAGALLAWESGDVSKELPLWLRLCLVLVFCAVLFILFFYSSPVTKQNRVFATGALLLLLCVPLCLVLKVIPPFAELLSGWVVMISSLHVLITRAKNLSLHHLEEQLKSVISNLSTHQDHDAFWQKIAGMVTQNLQLERCIFLEITDDANRLKEISAVNCSLQDIDEMRRDMRREPWLQAIQDKQAVRCSRSFFKNQQENETEILVPFYRSTQILGFWALTTMEQEPQKMTALFEQVNLFALQISTLLHLQQQTEQSRYAQRRLHQQLGNEQNQRLQAIQTGTGQLLTQLNFQRSLQNSTSSPLIVFDIFGRIAHRNDAMQRFAQRNNLDIETSSVLSFLKQILHLSDDSLKNLIRQITLQQKRQSVRQFVSIEGQRYITVISATNHGDNEQQQQELHLNLNGILVEIINLKDVQAYLQIERGLYDNYLIHIKNHLSTLQMGLLQIERKAQEPFINQLATYLNIELKKAADSTRRTHFFMDRLSVREDINTIPFNPLELLATHIQSKRKSAASNVFWRDVTFDVNVPSYVILGLGSPDAFTQLIKSGIKLMADDAIAPKHINIIAKHLKRDDTDVLYIKIESEGYGLPNQELQKLYQQNALLGEQNLLSDLLVALKTAKDANMDCRLKSRVGKGYRLSILIEGINLNE</sequence>
<organism evidence="2 3">
    <name type="scientific">Planctobacterium marinum</name>
    <dbReference type="NCBI Taxonomy" id="1631968"/>
    <lineage>
        <taxon>Bacteria</taxon>
        <taxon>Pseudomonadati</taxon>
        <taxon>Pseudomonadota</taxon>
        <taxon>Gammaproteobacteria</taxon>
        <taxon>Alteromonadales</taxon>
        <taxon>Alteromonadaceae</taxon>
        <taxon>Planctobacterium</taxon>
    </lineage>
</organism>